<protein>
    <recommendedName>
        <fullName evidence="2 7">GTPase Era</fullName>
    </recommendedName>
</protein>
<dbReference type="CDD" id="cd04163">
    <property type="entry name" value="Era"/>
    <property type="match status" value="1"/>
</dbReference>
<feature type="region of interest" description="G3" evidence="8">
    <location>
        <begin position="63"/>
        <end position="66"/>
    </location>
</feature>
<feature type="binding site" evidence="7">
    <location>
        <begin position="131"/>
        <end position="134"/>
    </location>
    <ligand>
        <name>GTP</name>
        <dbReference type="ChEBI" id="CHEBI:37565"/>
    </ligand>
</feature>
<evidence type="ECO:0000256" key="8">
    <source>
        <dbReference type="PROSITE-ProRule" id="PRU01050"/>
    </source>
</evidence>
<dbReference type="STRING" id="290512.Paes_1793"/>
<dbReference type="PANTHER" id="PTHR42698">
    <property type="entry name" value="GTPASE ERA"/>
    <property type="match status" value="1"/>
</dbReference>
<dbReference type="NCBIfam" id="TIGR00231">
    <property type="entry name" value="small_GTP"/>
    <property type="match status" value="1"/>
</dbReference>
<dbReference type="InterPro" id="IPR004044">
    <property type="entry name" value="KH_dom_type_2"/>
</dbReference>
<dbReference type="InterPro" id="IPR005662">
    <property type="entry name" value="GTPase_Era-like"/>
</dbReference>
<keyword evidence="7" id="KW-0699">rRNA-binding</keyword>
<dbReference type="GO" id="GO:0003924">
    <property type="term" value="F:GTPase activity"/>
    <property type="evidence" value="ECO:0007669"/>
    <property type="project" value="UniProtKB-UniRule"/>
</dbReference>
<feature type="region of interest" description="G1" evidence="8">
    <location>
        <begin position="16"/>
        <end position="23"/>
    </location>
</feature>
<evidence type="ECO:0000256" key="1">
    <source>
        <dbReference type="ARBA" id="ARBA00007921"/>
    </source>
</evidence>
<dbReference type="PANTHER" id="PTHR42698:SF1">
    <property type="entry name" value="GTPASE ERA, MITOCHONDRIAL"/>
    <property type="match status" value="1"/>
</dbReference>
<feature type="region of interest" description="G4" evidence="8">
    <location>
        <begin position="131"/>
        <end position="134"/>
    </location>
</feature>
<dbReference type="Gene3D" id="3.30.300.20">
    <property type="match status" value="1"/>
</dbReference>
<dbReference type="GO" id="GO:0005829">
    <property type="term" value="C:cytosol"/>
    <property type="evidence" value="ECO:0007669"/>
    <property type="project" value="TreeGrafter"/>
</dbReference>
<keyword evidence="4 7" id="KW-0547">Nucleotide-binding</keyword>
<dbReference type="AlphaFoldDB" id="B4S414"/>
<dbReference type="KEGG" id="paa:Paes_1793"/>
<feature type="domain" description="Era-type G" evidence="9">
    <location>
        <begin position="8"/>
        <end position="181"/>
    </location>
</feature>
<comment type="function">
    <text evidence="7">An essential GTPase that binds both GDP and GTP, with rapid nucleotide exchange. Plays a role in 16S rRNA processing and 30S ribosomal subunit biogenesis and possibly also in cell cycle regulation and energy metabolism.</text>
</comment>
<keyword evidence="7" id="KW-0472">Membrane</keyword>
<comment type="subcellular location">
    <subcellularLocation>
        <location evidence="7">Cytoplasm</location>
    </subcellularLocation>
    <subcellularLocation>
        <location evidence="7">Cell inner membrane</location>
        <topology evidence="7">Peripheral membrane protein</topology>
    </subcellularLocation>
</comment>
<keyword evidence="6 7" id="KW-0342">GTP-binding</keyword>
<dbReference type="eggNOG" id="COG1159">
    <property type="taxonomic scope" value="Bacteria"/>
</dbReference>
<keyword evidence="3 7" id="KW-0690">Ribosome biogenesis</keyword>
<reference evidence="10" key="1">
    <citation type="submission" date="2008-06" db="EMBL/GenBank/DDBJ databases">
        <title>Complete sequence of chromosome of Prosthecochloris aestuarii DSM 271.</title>
        <authorList>
            <consortium name="US DOE Joint Genome Institute"/>
            <person name="Lucas S."/>
            <person name="Copeland A."/>
            <person name="Lapidus A."/>
            <person name="Glavina del Rio T."/>
            <person name="Dalin E."/>
            <person name="Tice H."/>
            <person name="Bruce D."/>
            <person name="Goodwin L."/>
            <person name="Pitluck S."/>
            <person name="Schmutz J."/>
            <person name="Larimer F."/>
            <person name="Land M."/>
            <person name="Hauser L."/>
            <person name="Kyrpides N."/>
            <person name="Anderson I."/>
            <person name="Liu Z."/>
            <person name="Li T."/>
            <person name="Zhao F."/>
            <person name="Overmann J."/>
            <person name="Bryant D.A."/>
            <person name="Richardson P."/>
        </authorList>
    </citation>
    <scope>NUCLEOTIDE SEQUENCE [LARGE SCALE GENOMIC DNA]</scope>
    <source>
        <strain evidence="10">DSM 271</strain>
    </source>
</reference>
<evidence type="ECO:0000256" key="3">
    <source>
        <dbReference type="ARBA" id="ARBA00022517"/>
    </source>
</evidence>
<dbReference type="FunFam" id="3.30.300.20:FF:000003">
    <property type="entry name" value="GTPase Era"/>
    <property type="match status" value="1"/>
</dbReference>
<accession>B4S414</accession>
<feature type="binding site" evidence="7">
    <location>
        <begin position="16"/>
        <end position="23"/>
    </location>
    <ligand>
        <name>GTP</name>
        <dbReference type="ChEBI" id="CHEBI:37565"/>
    </ligand>
</feature>
<dbReference type="GO" id="GO:0043024">
    <property type="term" value="F:ribosomal small subunit binding"/>
    <property type="evidence" value="ECO:0007669"/>
    <property type="project" value="TreeGrafter"/>
</dbReference>
<dbReference type="Pfam" id="PF07650">
    <property type="entry name" value="KH_2"/>
    <property type="match status" value="1"/>
</dbReference>
<dbReference type="InterPro" id="IPR030388">
    <property type="entry name" value="G_ERA_dom"/>
</dbReference>
<dbReference type="SUPFAM" id="SSF54814">
    <property type="entry name" value="Prokaryotic type KH domain (KH-domain type II)"/>
    <property type="match status" value="1"/>
</dbReference>
<evidence type="ECO:0000256" key="4">
    <source>
        <dbReference type="ARBA" id="ARBA00022741"/>
    </source>
</evidence>
<evidence type="ECO:0000259" key="9">
    <source>
        <dbReference type="PROSITE" id="PS51713"/>
    </source>
</evidence>
<keyword evidence="5 7" id="KW-0694">RNA-binding</keyword>
<dbReference type="NCBIfam" id="TIGR00436">
    <property type="entry name" value="era"/>
    <property type="match status" value="1"/>
</dbReference>
<dbReference type="HOGENOM" id="CLU_038009_1_2_10"/>
<dbReference type="GO" id="GO:0005886">
    <property type="term" value="C:plasma membrane"/>
    <property type="evidence" value="ECO:0007669"/>
    <property type="project" value="UniProtKB-SubCell"/>
</dbReference>
<evidence type="ECO:0000256" key="7">
    <source>
        <dbReference type="HAMAP-Rule" id="MF_00367"/>
    </source>
</evidence>
<dbReference type="EMBL" id="CP001108">
    <property type="protein sequence ID" value="ACF46806.1"/>
    <property type="molecule type" value="Genomic_DNA"/>
</dbReference>
<dbReference type="Pfam" id="PF01926">
    <property type="entry name" value="MMR_HSR1"/>
    <property type="match status" value="1"/>
</dbReference>
<dbReference type="GO" id="GO:0005525">
    <property type="term" value="F:GTP binding"/>
    <property type="evidence" value="ECO:0007669"/>
    <property type="project" value="UniProtKB-UniRule"/>
</dbReference>
<dbReference type="RefSeq" id="WP_012506339.1">
    <property type="nucleotide sequence ID" value="NC_011059.1"/>
</dbReference>
<dbReference type="GO" id="GO:0070181">
    <property type="term" value="F:small ribosomal subunit rRNA binding"/>
    <property type="evidence" value="ECO:0007669"/>
    <property type="project" value="UniProtKB-UniRule"/>
</dbReference>
<dbReference type="Proteomes" id="UP000002725">
    <property type="component" value="Chromosome"/>
</dbReference>
<feature type="region of interest" description="G5" evidence="8">
    <location>
        <begin position="160"/>
        <end position="162"/>
    </location>
</feature>
<dbReference type="HAMAP" id="MF_00367">
    <property type="entry name" value="GTPase_Era"/>
    <property type="match status" value="1"/>
</dbReference>
<keyword evidence="7" id="KW-1003">Cell membrane</keyword>
<evidence type="ECO:0000313" key="10">
    <source>
        <dbReference type="EMBL" id="ACF46806.1"/>
    </source>
</evidence>
<dbReference type="SUPFAM" id="SSF52540">
    <property type="entry name" value="P-loop containing nucleoside triphosphate hydrolases"/>
    <property type="match status" value="1"/>
</dbReference>
<dbReference type="InterPro" id="IPR009019">
    <property type="entry name" value="KH_sf_prok-type"/>
</dbReference>
<dbReference type="PROSITE" id="PS51713">
    <property type="entry name" value="G_ERA"/>
    <property type="match status" value="1"/>
</dbReference>
<keyword evidence="11" id="KW-1185">Reference proteome</keyword>
<dbReference type="InterPro" id="IPR015946">
    <property type="entry name" value="KH_dom-like_a/b"/>
</dbReference>
<proteinExistence type="inferred from homology"/>
<dbReference type="InterPro" id="IPR005225">
    <property type="entry name" value="Small_GTP-bd"/>
</dbReference>
<dbReference type="GO" id="GO:0000028">
    <property type="term" value="P:ribosomal small subunit assembly"/>
    <property type="evidence" value="ECO:0007669"/>
    <property type="project" value="TreeGrafter"/>
</dbReference>
<comment type="subunit">
    <text evidence="7">Monomer.</text>
</comment>
<dbReference type="Gene3D" id="3.40.50.300">
    <property type="entry name" value="P-loop containing nucleotide triphosphate hydrolases"/>
    <property type="match status" value="1"/>
</dbReference>
<dbReference type="InterPro" id="IPR027417">
    <property type="entry name" value="P-loop_NTPase"/>
</dbReference>
<feature type="region of interest" description="G2" evidence="8">
    <location>
        <begin position="42"/>
        <end position="46"/>
    </location>
</feature>
<evidence type="ECO:0000313" key="11">
    <source>
        <dbReference type="Proteomes" id="UP000002725"/>
    </source>
</evidence>
<evidence type="ECO:0000256" key="6">
    <source>
        <dbReference type="ARBA" id="ARBA00023134"/>
    </source>
</evidence>
<dbReference type="InterPro" id="IPR006073">
    <property type="entry name" value="GTP-bd"/>
</dbReference>
<evidence type="ECO:0000256" key="2">
    <source>
        <dbReference type="ARBA" id="ARBA00020484"/>
    </source>
</evidence>
<comment type="similarity">
    <text evidence="1 7 8">Belongs to the TRAFAC class TrmE-Era-EngA-EngB-Septin-like GTPase superfamily. Era GTPase family.</text>
</comment>
<name>B4S414_PROA2</name>
<keyword evidence="7" id="KW-0997">Cell inner membrane</keyword>
<sequence>MSDHDNFSCGYAAIIGPPNAGKSTLLNRLLDHKLSIVTPKSQTTRKKITGIYHNEDCQIIFLDTPGIMIDPMHMLHEAMLKTTRETLREADVVVALIPAVRKETLFDREFTKQLFHDWLTREKKPVVAVLNKCDLLSKAEQKEALAMIRKELKPEKAMALSALQGTHVDDLVEALQPFLPMDEPLYPEDILSTAPERFFVSEIIREKIFLQYGKEIPYATEVVIDEFKEQHEEDPTRKDLIRCSVVVERDTQKHILIGKKGSALKKLGQASREEIEKFLDRPVFLEIFVKVRPNWRRKKGMLKSYGY</sequence>
<gene>
    <name evidence="7" type="primary">era</name>
    <name evidence="10" type="ordered locus">Paes_1793</name>
</gene>
<dbReference type="CDD" id="cd22534">
    <property type="entry name" value="KH-II_Era"/>
    <property type="match status" value="1"/>
</dbReference>
<evidence type="ECO:0000256" key="5">
    <source>
        <dbReference type="ARBA" id="ARBA00022884"/>
    </source>
</evidence>
<dbReference type="NCBIfam" id="NF000908">
    <property type="entry name" value="PRK00089.1"/>
    <property type="match status" value="1"/>
</dbReference>
<organism evidence="10 11">
    <name type="scientific">Prosthecochloris aestuarii (strain DSM 271 / SK 413)</name>
    <dbReference type="NCBI Taxonomy" id="290512"/>
    <lineage>
        <taxon>Bacteria</taxon>
        <taxon>Pseudomonadati</taxon>
        <taxon>Chlorobiota</taxon>
        <taxon>Chlorobiia</taxon>
        <taxon>Chlorobiales</taxon>
        <taxon>Chlorobiaceae</taxon>
        <taxon>Prosthecochloris</taxon>
    </lineage>
</organism>
<keyword evidence="7" id="KW-0963">Cytoplasm</keyword>
<feature type="binding site" evidence="7">
    <location>
        <begin position="63"/>
        <end position="67"/>
    </location>
    <ligand>
        <name>GTP</name>
        <dbReference type="ChEBI" id="CHEBI:37565"/>
    </ligand>
</feature>